<evidence type="ECO:0000256" key="2">
    <source>
        <dbReference type="ARBA" id="ARBA00023002"/>
    </source>
</evidence>
<comment type="caution">
    <text evidence="3">The sequence shown here is derived from an EMBL/GenBank/DDBJ whole genome shotgun (WGS) entry which is preliminary data.</text>
</comment>
<keyword evidence="2" id="KW-0560">Oxidoreductase</keyword>
<sequence length="263" mass="27795">MPTVPLDFARPFAAMAGSTAVVTGAARGLGLEIARTLQSAAGMAILLVDRDAAELDRAVTELATAGTVAGVATSLSTDDCRAPIERALSELPPVSVWVNNAGRVSHQGAEDVDLDVFEEVFRDNTSSALRGSQLAYRAMRSHDRGGAIVNITSLVTEKALPQRLSYSTSKAGLENVTRACAQEWGPCGIRVNAVSPGYIETRLTQWAEDDPRAVAKQQTLSQLALRRAGSPEDIATTVLYLASPLAGYVTGQTVFVDGGWHLS</sequence>
<dbReference type="PRINTS" id="PR00080">
    <property type="entry name" value="SDRFAMILY"/>
</dbReference>
<protein>
    <submittedName>
        <fullName evidence="3">SDR family oxidoreductase</fullName>
    </submittedName>
</protein>
<dbReference type="PANTHER" id="PTHR43477">
    <property type="entry name" value="DIHYDROANTICAPSIN 7-DEHYDROGENASE"/>
    <property type="match status" value="1"/>
</dbReference>
<comment type="similarity">
    <text evidence="1">Belongs to the short-chain dehydrogenases/reductases (SDR) family.</text>
</comment>
<dbReference type="PRINTS" id="PR00081">
    <property type="entry name" value="GDHRDH"/>
</dbReference>
<organism evidence="3 4">
    <name type="scientific">Nakamurella leprariae</name>
    <dbReference type="NCBI Taxonomy" id="2803911"/>
    <lineage>
        <taxon>Bacteria</taxon>
        <taxon>Bacillati</taxon>
        <taxon>Actinomycetota</taxon>
        <taxon>Actinomycetes</taxon>
        <taxon>Nakamurellales</taxon>
        <taxon>Nakamurellaceae</taxon>
        <taxon>Nakamurella</taxon>
    </lineage>
</organism>
<dbReference type="InterPro" id="IPR002347">
    <property type="entry name" value="SDR_fam"/>
</dbReference>
<dbReference type="SUPFAM" id="SSF51735">
    <property type="entry name" value="NAD(P)-binding Rossmann-fold domains"/>
    <property type="match status" value="1"/>
</dbReference>
<evidence type="ECO:0000256" key="1">
    <source>
        <dbReference type="ARBA" id="ARBA00006484"/>
    </source>
</evidence>
<dbReference type="InterPro" id="IPR036291">
    <property type="entry name" value="NAD(P)-bd_dom_sf"/>
</dbReference>
<dbReference type="AlphaFoldDB" id="A0A938YI39"/>
<dbReference type="EMBL" id="JAERWK010000020">
    <property type="protein sequence ID" value="MBM9468742.1"/>
    <property type="molecule type" value="Genomic_DNA"/>
</dbReference>
<dbReference type="Gene3D" id="3.40.50.720">
    <property type="entry name" value="NAD(P)-binding Rossmann-like Domain"/>
    <property type="match status" value="1"/>
</dbReference>
<dbReference type="RefSeq" id="WP_205261684.1">
    <property type="nucleotide sequence ID" value="NZ_JAERWK010000020.1"/>
</dbReference>
<dbReference type="CDD" id="cd05233">
    <property type="entry name" value="SDR_c"/>
    <property type="match status" value="1"/>
</dbReference>
<dbReference type="InterPro" id="IPR051122">
    <property type="entry name" value="SDR_DHRS6-like"/>
</dbReference>
<evidence type="ECO:0000313" key="4">
    <source>
        <dbReference type="Proteomes" id="UP000663792"/>
    </source>
</evidence>
<keyword evidence="4" id="KW-1185">Reference proteome</keyword>
<dbReference type="Pfam" id="PF13561">
    <property type="entry name" value="adh_short_C2"/>
    <property type="match status" value="1"/>
</dbReference>
<dbReference type="GO" id="GO:0016491">
    <property type="term" value="F:oxidoreductase activity"/>
    <property type="evidence" value="ECO:0007669"/>
    <property type="project" value="UniProtKB-KW"/>
</dbReference>
<dbReference type="FunFam" id="3.40.50.720:FF:000084">
    <property type="entry name" value="Short-chain dehydrogenase reductase"/>
    <property type="match status" value="1"/>
</dbReference>
<dbReference type="PANTHER" id="PTHR43477:SF1">
    <property type="entry name" value="DIHYDROANTICAPSIN 7-DEHYDROGENASE"/>
    <property type="match status" value="1"/>
</dbReference>
<name>A0A938YI39_9ACTN</name>
<dbReference type="Proteomes" id="UP000663792">
    <property type="component" value="Unassembled WGS sequence"/>
</dbReference>
<gene>
    <name evidence="3" type="ORF">JL106_15775</name>
</gene>
<evidence type="ECO:0000313" key="3">
    <source>
        <dbReference type="EMBL" id="MBM9468742.1"/>
    </source>
</evidence>
<proteinExistence type="inferred from homology"/>
<accession>A0A938YI39</accession>
<reference evidence="3" key="1">
    <citation type="submission" date="2021-01" db="EMBL/GenBank/DDBJ databases">
        <title>YIM 132084 draft genome.</title>
        <authorList>
            <person name="An D."/>
        </authorList>
    </citation>
    <scope>NUCLEOTIDE SEQUENCE</scope>
    <source>
        <strain evidence="3">YIM 132084</strain>
    </source>
</reference>